<evidence type="ECO:0000256" key="11">
    <source>
        <dbReference type="ARBA" id="ARBA00023264"/>
    </source>
</evidence>
<dbReference type="InterPro" id="IPR022924">
    <property type="entry name" value="Cardiolipin_synthase"/>
</dbReference>
<dbReference type="CDD" id="cd09112">
    <property type="entry name" value="PLDc_CLS_2"/>
    <property type="match status" value="1"/>
</dbReference>
<evidence type="ECO:0000256" key="4">
    <source>
        <dbReference type="ARBA" id="ARBA00022679"/>
    </source>
</evidence>
<sequence length="502" mass="55559">MSHWPEWIVLAVEVGLIAYAVFATITIVLERRRPAATLAWILALALLPVVGLLAYLMFGRRKARRSRRSRRRRGLRPTEATAEIANLERSPSDISPQVTGLLRLALSRAAAPIRRANEVEILPRPRDAYAAMEAAIAQAQHRIHVQFYIWRDDDTGSRLIELLRERAAAGVKVRLLYDDFGSIATPRAHFDPLRAAGGEVARYGALRLRFARPRGRLDFRNHRKLLCVDGKLGFTGGLNVGDEYRGTTRSGRVWNDLLVRMGGDAVLGLEAVFIEDWLSATEELVELHSDLPDAVAGQSMVDRPSTPMTSTGPLVQIIPSGPDQVPGRPESNASVIAETFVAAIGTAIERVWIVTPYFIPDEPLTFILQTAALRGVDVKILVPNPADNDLSFVALAARSYYDELIAAGCEIHEYMPGMLHSKYMIVDDSVAMIGSANMDVRSLYLNYEVTAMFYDRAVTQSLAQVFGEDLADGRQVLATARTQVPLRWRLAEGLARIMSPLL</sequence>
<dbReference type="GO" id="GO:0008808">
    <property type="term" value="F:cardiolipin synthase activity"/>
    <property type="evidence" value="ECO:0007669"/>
    <property type="project" value="UniProtKB-UniRule"/>
</dbReference>
<keyword evidence="8" id="KW-0443">Lipid metabolism</keyword>
<keyword evidence="3" id="KW-0444">Lipid biosynthesis</keyword>
<feature type="transmembrane region" description="Helical" evidence="13">
    <location>
        <begin position="7"/>
        <end position="29"/>
    </location>
</feature>
<evidence type="ECO:0000256" key="2">
    <source>
        <dbReference type="ARBA" id="ARBA00022475"/>
    </source>
</evidence>
<organism evidence="15 16">
    <name type="scientific">Enhygromyxa salina</name>
    <dbReference type="NCBI Taxonomy" id="215803"/>
    <lineage>
        <taxon>Bacteria</taxon>
        <taxon>Pseudomonadati</taxon>
        <taxon>Myxococcota</taxon>
        <taxon>Polyangia</taxon>
        <taxon>Nannocystales</taxon>
        <taxon>Nannocystaceae</taxon>
        <taxon>Enhygromyxa</taxon>
    </lineage>
</organism>
<dbReference type="InterPro" id="IPR027379">
    <property type="entry name" value="CLS_N"/>
</dbReference>
<keyword evidence="5 13" id="KW-0812">Transmembrane</keyword>
<evidence type="ECO:0000256" key="6">
    <source>
        <dbReference type="ARBA" id="ARBA00022737"/>
    </source>
</evidence>
<evidence type="ECO:0000259" key="14">
    <source>
        <dbReference type="PROSITE" id="PS50035"/>
    </source>
</evidence>
<dbReference type="NCBIfam" id="TIGR04265">
    <property type="entry name" value="bac_cardiolipin"/>
    <property type="match status" value="1"/>
</dbReference>
<dbReference type="Pfam" id="PF13091">
    <property type="entry name" value="PLDc_2"/>
    <property type="match status" value="2"/>
</dbReference>
<evidence type="ECO:0000256" key="12">
    <source>
        <dbReference type="NCBIfam" id="TIGR04265"/>
    </source>
</evidence>
<gene>
    <name evidence="15" type="primary">clsA_1</name>
    <name evidence="15" type="ORF">ENSA5_05570</name>
</gene>
<evidence type="ECO:0000256" key="3">
    <source>
        <dbReference type="ARBA" id="ARBA00022516"/>
    </source>
</evidence>
<keyword evidence="11" id="KW-1208">Phospholipid metabolism</keyword>
<evidence type="ECO:0000256" key="5">
    <source>
        <dbReference type="ARBA" id="ARBA00022692"/>
    </source>
</evidence>
<evidence type="ECO:0000256" key="1">
    <source>
        <dbReference type="ARBA" id="ARBA00004651"/>
    </source>
</evidence>
<evidence type="ECO:0000256" key="13">
    <source>
        <dbReference type="SAM" id="Phobius"/>
    </source>
</evidence>
<evidence type="ECO:0000313" key="16">
    <source>
        <dbReference type="Proteomes" id="UP000237968"/>
    </source>
</evidence>
<dbReference type="SMART" id="SM00155">
    <property type="entry name" value="PLDc"/>
    <property type="match status" value="2"/>
</dbReference>
<keyword evidence="16" id="KW-1185">Reference proteome</keyword>
<dbReference type="PANTHER" id="PTHR21248:SF22">
    <property type="entry name" value="PHOSPHOLIPASE D"/>
    <property type="match status" value="1"/>
</dbReference>
<dbReference type="PROSITE" id="PS50035">
    <property type="entry name" value="PLD"/>
    <property type="match status" value="2"/>
</dbReference>
<feature type="domain" description="PLD phosphodiesterase" evidence="14">
    <location>
        <begin position="415"/>
        <end position="442"/>
    </location>
</feature>
<accession>A0A2S9YHX6</accession>
<dbReference type="Pfam" id="PF13396">
    <property type="entry name" value="PLDc_N"/>
    <property type="match status" value="1"/>
</dbReference>
<keyword evidence="10" id="KW-0594">Phospholipid biosynthesis</keyword>
<name>A0A2S9YHX6_9BACT</name>
<dbReference type="CDD" id="cd09110">
    <property type="entry name" value="PLDc_CLS_1"/>
    <property type="match status" value="1"/>
</dbReference>
<dbReference type="InterPro" id="IPR025202">
    <property type="entry name" value="PLD-like_dom"/>
</dbReference>
<dbReference type="EC" id="2.7.8.-" evidence="12"/>
<evidence type="ECO:0000256" key="7">
    <source>
        <dbReference type="ARBA" id="ARBA00022989"/>
    </source>
</evidence>
<dbReference type="OrthoDB" id="9762009at2"/>
<dbReference type="SUPFAM" id="SSF56024">
    <property type="entry name" value="Phospholipase D/nuclease"/>
    <property type="match status" value="2"/>
</dbReference>
<dbReference type="InterPro" id="IPR001736">
    <property type="entry name" value="PLipase_D/transphosphatidylase"/>
</dbReference>
<keyword evidence="2" id="KW-1003">Cell membrane</keyword>
<dbReference type="EMBL" id="PVNK01000026">
    <property type="protein sequence ID" value="PRQ04708.1"/>
    <property type="molecule type" value="Genomic_DNA"/>
</dbReference>
<keyword evidence="4 15" id="KW-0808">Transferase</keyword>
<feature type="transmembrane region" description="Helical" evidence="13">
    <location>
        <begin position="35"/>
        <end position="58"/>
    </location>
</feature>
<dbReference type="Proteomes" id="UP000237968">
    <property type="component" value="Unassembled WGS sequence"/>
</dbReference>
<protein>
    <recommendedName>
        <fullName evidence="12">Cardiolipin synthase</fullName>
        <ecNumber evidence="12">2.7.8.-</ecNumber>
    </recommendedName>
</protein>
<comment type="caution">
    <text evidence="15">The sequence shown here is derived from an EMBL/GenBank/DDBJ whole genome shotgun (WGS) entry which is preliminary data.</text>
</comment>
<dbReference type="GO" id="GO:0032049">
    <property type="term" value="P:cardiolipin biosynthetic process"/>
    <property type="evidence" value="ECO:0007669"/>
    <property type="project" value="UniProtKB-UniRule"/>
</dbReference>
<evidence type="ECO:0000256" key="8">
    <source>
        <dbReference type="ARBA" id="ARBA00023098"/>
    </source>
</evidence>
<keyword evidence="9 13" id="KW-0472">Membrane</keyword>
<keyword evidence="7 13" id="KW-1133">Transmembrane helix</keyword>
<keyword evidence="6" id="KW-0677">Repeat</keyword>
<proteinExistence type="predicted"/>
<comment type="subcellular location">
    <subcellularLocation>
        <location evidence="1">Cell membrane</location>
        <topology evidence="1">Multi-pass membrane protein</topology>
    </subcellularLocation>
</comment>
<dbReference type="RefSeq" id="WP_106390019.1">
    <property type="nucleotide sequence ID" value="NZ_PVNK01000026.1"/>
</dbReference>
<dbReference type="GO" id="GO:0005886">
    <property type="term" value="C:plasma membrane"/>
    <property type="evidence" value="ECO:0007669"/>
    <property type="project" value="UniProtKB-SubCell"/>
</dbReference>
<reference evidence="15 16" key="1">
    <citation type="submission" date="2018-03" db="EMBL/GenBank/DDBJ databases">
        <title>Draft Genome Sequences of the Obligatory Marine Myxobacteria Enhygromyxa salina SWB005.</title>
        <authorList>
            <person name="Poehlein A."/>
            <person name="Moghaddam J.A."/>
            <person name="Harms H."/>
            <person name="Alanjari M."/>
            <person name="Koenig G.M."/>
            <person name="Daniel R."/>
            <person name="Schaeberle T.F."/>
        </authorList>
    </citation>
    <scope>NUCLEOTIDE SEQUENCE [LARGE SCALE GENOMIC DNA]</scope>
    <source>
        <strain evidence="15 16">SWB005</strain>
    </source>
</reference>
<feature type="domain" description="PLD phosphodiesterase" evidence="14">
    <location>
        <begin position="217"/>
        <end position="244"/>
    </location>
</feature>
<evidence type="ECO:0000313" key="15">
    <source>
        <dbReference type="EMBL" id="PRQ04708.1"/>
    </source>
</evidence>
<dbReference type="PANTHER" id="PTHR21248">
    <property type="entry name" value="CARDIOLIPIN SYNTHASE"/>
    <property type="match status" value="1"/>
</dbReference>
<dbReference type="AlphaFoldDB" id="A0A2S9YHX6"/>
<dbReference type="Gene3D" id="3.30.870.10">
    <property type="entry name" value="Endonuclease Chain A"/>
    <property type="match status" value="2"/>
</dbReference>
<evidence type="ECO:0000256" key="9">
    <source>
        <dbReference type="ARBA" id="ARBA00023136"/>
    </source>
</evidence>
<evidence type="ECO:0000256" key="10">
    <source>
        <dbReference type="ARBA" id="ARBA00023209"/>
    </source>
</evidence>